<dbReference type="InterPro" id="IPR050847">
    <property type="entry name" value="SASP_DNA-binding"/>
</dbReference>
<dbReference type="STRING" id="1157490.EL26_00915"/>
<dbReference type="AlphaFoldDB" id="A0A074LWC2"/>
<evidence type="ECO:0000256" key="3">
    <source>
        <dbReference type="ARBA" id="ARBA00023125"/>
    </source>
</evidence>
<accession>A0A074LWC2</accession>
<dbReference type="Pfam" id="PF00269">
    <property type="entry name" value="SASP"/>
    <property type="match status" value="1"/>
</dbReference>
<evidence type="ECO:0000313" key="4">
    <source>
        <dbReference type="EMBL" id="KEO85149.1"/>
    </source>
</evidence>
<organism evidence="4 5">
    <name type="scientific">Tumebacillus flagellatus</name>
    <dbReference type="NCBI Taxonomy" id="1157490"/>
    <lineage>
        <taxon>Bacteria</taxon>
        <taxon>Bacillati</taxon>
        <taxon>Bacillota</taxon>
        <taxon>Bacilli</taxon>
        <taxon>Bacillales</taxon>
        <taxon>Alicyclobacillaceae</taxon>
        <taxon>Tumebacillus</taxon>
    </lineage>
</organism>
<protein>
    <recommendedName>
        <fullName evidence="6">Spore protein</fullName>
    </recommendedName>
</protein>
<evidence type="ECO:0000256" key="1">
    <source>
        <dbReference type="ARBA" id="ARBA00003863"/>
    </source>
</evidence>
<sequence length="121" mass="13191">MPNNRRRNQAEVPGARSALDQLKTEVAAELGIPNYDQVDKGMLPSRMNGYVGGVMVRKMIEYAESAMMQSPQALQSVEAEPGARQNEIQDAQNSVIAAQSYLDQIGGLQSYSTAPPSQQLH</sequence>
<dbReference type="InterPro" id="IPR038300">
    <property type="entry name" value="SASP_sf_alpha/beta"/>
</dbReference>
<dbReference type="PANTHER" id="PTHR36107:SF1">
    <property type="entry name" value="SMALL, ACID-SOLUBLE SPORE PROTEIN A"/>
    <property type="match status" value="1"/>
</dbReference>
<dbReference type="Gene3D" id="6.10.10.80">
    <property type="entry name" value="Small, acid-soluble spore protein, alpha/beta type-like"/>
    <property type="match status" value="1"/>
</dbReference>
<comment type="caution">
    <text evidence="4">The sequence shown here is derived from an EMBL/GenBank/DDBJ whole genome shotgun (WGS) entry which is preliminary data.</text>
</comment>
<dbReference type="InterPro" id="IPR018126">
    <property type="entry name" value="SASP_alpha/beta-type_CS"/>
</dbReference>
<evidence type="ECO:0000256" key="2">
    <source>
        <dbReference type="ARBA" id="ARBA00005442"/>
    </source>
</evidence>
<proteinExistence type="inferred from homology"/>
<dbReference type="Proteomes" id="UP000027931">
    <property type="component" value="Unassembled WGS sequence"/>
</dbReference>
<dbReference type="GO" id="GO:0006265">
    <property type="term" value="P:DNA topological change"/>
    <property type="evidence" value="ECO:0007669"/>
    <property type="project" value="InterPro"/>
</dbReference>
<reference evidence="4 5" key="1">
    <citation type="journal article" date="2013" name="Int. J. Syst. Evol. Microbiol.">
        <title>Tumebacillus flagellatus sp. nov., an alpha-amylase/pullulanase-producing bacterium isolated from cassava wastewater.</title>
        <authorList>
            <person name="Wang Q."/>
            <person name="Xie N."/>
            <person name="Qin Y."/>
            <person name="Shen N."/>
            <person name="Zhu J."/>
            <person name="Mi H."/>
            <person name="Huang R."/>
        </authorList>
    </citation>
    <scope>NUCLEOTIDE SEQUENCE [LARGE SCALE GENOMIC DNA]</scope>
    <source>
        <strain evidence="4 5">GST4</strain>
    </source>
</reference>
<keyword evidence="5" id="KW-1185">Reference proteome</keyword>
<name>A0A074LWC2_9BACL</name>
<dbReference type="OrthoDB" id="1683773at2"/>
<dbReference type="RefSeq" id="WP_081856883.1">
    <property type="nucleotide sequence ID" value="NZ_JMIR01000001.1"/>
</dbReference>
<evidence type="ECO:0000313" key="5">
    <source>
        <dbReference type="Proteomes" id="UP000027931"/>
    </source>
</evidence>
<dbReference type="PANTHER" id="PTHR36107">
    <property type="entry name" value="SMALL, ACID-SOLUBLE SPORE PROTEIN A"/>
    <property type="match status" value="1"/>
</dbReference>
<evidence type="ECO:0008006" key="6">
    <source>
        <dbReference type="Google" id="ProtNLM"/>
    </source>
</evidence>
<dbReference type="PROSITE" id="PS00304">
    <property type="entry name" value="SASP_1"/>
    <property type="match status" value="1"/>
</dbReference>
<gene>
    <name evidence="4" type="ORF">EL26_00915</name>
</gene>
<dbReference type="EMBL" id="JMIR01000001">
    <property type="protein sequence ID" value="KEO85149.1"/>
    <property type="molecule type" value="Genomic_DNA"/>
</dbReference>
<comment type="function">
    <text evidence="1">SASP are bound to spore DNA. They are double-stranded DNA-binding proteins that cause DNA to change to an a-like conformation. They protect the DNA backbone from chemical and enzymatic cleavage and are thus involved in dormant spore's high resistance to UV light.</text>
</comment>
<dbReference type="GO" id="GO:0003690">
    <property type="term" value="F:double-stranded DNA binding"/>
    <property type="evidence" value="ECO:0007669"/>
    <property type="project" value="InterPro"/>
</dbReference>
<comment type="similarity">
    <text evidence="2">Belongs to the alpha/beta-type SASP family.</text>
</comment>
<keyword evidence="3" id="KW-0238">DNA-binding</keyword>
<dbReference type="InterPro" id="IPR001448">
    <property type="entry name" value="SASP_alpha/beta-type"/>
</dbReference>